<protein>
    <submittedName>
        <fullName evidence="4">Unannotated protein</fullName>
    </submittedName>
</protein>
<keyword evidence="1" id="KW-0813">Transport</keyword>
<gene>
    <name evidence="4" type="ORF">UFOPK1842_00522</name>
</gene>
<dbReference type="GO" id="GO:0005886">
    <property type="term" value="C:plasma membrane"/>
    <property type="evidence" value="ECO:0007669"/>
    <property type="project" value="TreeGrafter"/>
</dbReference>
<dbReference type="AlphaFoldDB" id="A0A6J6H5F4"/>
<evidence type="ECO:0000313" key="4">
    <source>
        <dbReference type="EMBL" id="CAB4606525.1"/>
    </source>
</evidence>
<keyword evidence="3" id="KW-0472">Membrane</keyword>
<evidence type="ECO:0000256" key="2">
    <source>
        <dbReference type="ARBA" id="ARBA00022519"/>
    </source>
</evidence>
<keyword evidence="3" id="KW-0812">Transmembrane</keyword>
<organism evidence="4">
    <name type="scientific">freshwater metagenome</name>
    <dbReference type="NCBI Taxonomy" id="449393"/>
    <lineage>
        <taxon>unclassified sequences</taxon>
        <taxon>metagenomes</taxon>
        <taxon>ecological metagenomes</taxon>
    </lineage>
</organism>
<keyword evidence="3" id="KW-1133">Transmembrane helix</keyword>
<evidence type="ECO:0000256" key="1">
    <source>
        <dbReference type="ARBA" id="ARBA00022448"/>
    </source>
</evidence>
<accession>A0A6J6H5F4</accession>
<keyword evidence="2" id="KW-0997">Cell inner membrane</keyword>
<dbReference type="EMBL" id="CAEZUQ010000048">
    <property type="protein sequence ID" value="CAB4606525.1"/>
    <property type="molecule type" value="Genomic_DNA"/>
</dbReference>
<dbReference type="PANTHER" id="PTHR32196:SF71">
    <property type="entry name" value="AUTOINDUCER 2 IMPORT SYSTEM PERMEASE PROTEIN LSRD"/>
    <property type="match status" value="1"/>
</dbReference>
<keyword evidence="2" id="KW-1003">Cell membrane</keyword>
<evidence type="ECO:0000256" key="3">
    <source>
        <dbReference type="SAM" id="Phobius"/>
    </source>
</evidence>
<feature type="transmembrane region" description="Helical" evidence="3">
    <location>
        <begin position="47"/>
        <end position="73"/>
    </location>
</feature>
<sequence>MKLKLRFTWDTSILLILAVVWVAASLTTDNFLSSINVSQIFSNTSEITIMAFGVIFLIILGEIDLSVASILALG</sequence>
<feature type="transmembrane region" description="Helical" evidence="3">
    <location>
        <begin position="7"/>
        <end position="27"/>
    </location>
</feature>
<proteinExistence type="predicted"/>
<dbReference type="PANTHER" id="PTHR32196">
    <property type="entry name" value="ABC TRANSPORTER PERMEASE PROTEIN YPHD-RELATED-RELATED"/>
    <property type="match status" value="1"/>
</dbReference>
<reference evidence="4" key="1">
    <citation type="submission" date="2020-05" db="EMBL/GenBank/DDBJ databases">
        <authorList>
            <person name="Chiriac C."/>
            <person name="Salcher M."/>
            <person name="Ghai R."/>
            <person name="Kavagutti S V."/>
        </authorList>
    </citation>
    <scope>NUCLEOTIDE SEQUENCE</scope>
</reference>
<name>A0A6J6H5F4_9ZZZZ</name>